<dbReference type="Proteomes" id="UP000261758">
    <property type="component" value="Chromosome"/>
</dbReference>
<feature type="region of interest" description="Disordered" evidence="1">
    <location>
        <begin position="640"/>
        <end position="663"/>
    </location>
</feature>
<dbReference type="RefSeq" id="WP_048817356.1">
    <property type="nucleotide sequence ID" value="NZ_CP022759.1"/>
</dbReference>
<dbReference type="Pfam" id="PF17990">
    <property type="entry name" value="LodA_N"/>
    <property type="match status" value="1"/>
</dbReference>
<evidence type="ECO:0000313" key="4">
    <source>
        <dbReference type="EMBL" id="AXV80975.1"/>
    </source>
</evidence>
<feature type="domain" description="L-lysine epsilon oxidase C-terminal" evidence="3">
    <location>
        <begin position="367"/>
        <end position="509"/>
    </location>
</feature>
<name>A0AAD0WFG4_RALSL</name>
<protein>
    <recommendedName>
        <fullName evidence="6">L-lysine 6-oxidase</fullName>
    </recommendedName>
</protein>
<dbReference type="InterPro" id="IPR033798">
    <property type="entry name" value="LodA-like"/>
</dbReference>
<evidence type="ECO:0000313" key="5">
    <source>
        <dbReference type="Proteomes" id="UP000261758"/>
    </source>
</evidence>
<feature type="domain" description="L-Lysine epsilon oxidase N-terminal" evidence="2">
    <location>
        <begin position="14"/>
        <end position="239"/>
    </location>
</feature>
<dbReference type="Pfam" id="PF18417">
    <property type="entry name" value="LodA_C"/>
    <property type="match status" value="1"/>
</dbReference>
<dbReference type="CDD" id="cd14731">
    <property type="entry name" value="LodA_like_1"/>
    <property type="match status" value="1"/>
</dbReference>
<evidence type="ECO:0000259" key="3">
    <source>
        <dbReference type="Pfam" id="PF18417"/>
    </source>
</evidence>
<dbReference type="InterPro" id="IPR041168">
    <property type="entry name" value="LodA_N"/>
</dbReference>
<accession>A0AAD0WFG4</accession>
<dbReference type="AlphaFoldDB" id="A0AAD0WFG4"/>
<evidence type="ECO:0000259" key="2">
    <source>
        <dbReference type="Pfam" id="PF17990"/>
    </source>
</evidence>
<feature type="compositionally biased region" description="Basic residues" evidence="1">
    <location>
        <begin position="653"/>
        <end position="663"/>
    </location>
</feature>
<evidence type="ECO:0000256" key="1">
    <source>
        <dbReference type="SAM" id="MobiDB-lite"/>
    </source>
</evidence>
<gene>
    <name evidence="4" type="ORF">CJO77_05105</name>
</gene>
<sequence>MPISKTDVAWLRVYPPLGIARVGNADPGTVEAPAFVIGPEIVGGPCTKPDGSPARRVDDFRTADGMIRRQAARFRLYAGLKNGSVVELTSDDCTITWTVSIANLKAGWYEFNQAMDLPRGLAQNAQRRNAKLRRTHRECLDITPAPRVISGRNQGGSDFAFDDGAFWGKSVYLGELRTDPKGRLTFIGGKGVSAPFRKGYNPTTFANNNGWHDDIADGPVHATAEFADGRLDAVPGYVVTTPPNFAPGLQGLVTMDDAVRETFYDQDWLPRPEDTSFTQDVWPIFDRLTGMQWVDHGLFMIHGAGSPLDARAPGVIAKLGNASADNGAWRQRVFGLFRDPDQQNGGFVEEALPQIFGDAYGEGDRDHPDPLNYLSVTRTQYGHLRNWAQGHFKADWDGLPQPPAFDALTPAQQVAHLERAALHDCLGGPFHPGIELTWTMRLPKVWASAYRLHILPGTDPAPQDYGDTLTPDVCMTQAYNGVAAGSLTRFMGVPWQTDGTSCNSDADYEPSSYLSMPTFWGPRVPDQVFALSDYQRAASLDPAKQGLQATKHFALRSDWLRDVRGRDYYDRLVNMINDWQLLGMVLPVPAPPPHLPADTRAEMGRVVPDHGSYQNDPKYKLVTRIETVDAEAPPAGVALAAEVEEPPPALPSRPRRRFRQGEV</sequence>
<proteinExistence type="predicted"/>
<evidence type="ECO:0008006" key="6">
    <source>
        <dbReference type="Google" id="ProtNLM"/>
    </source>
</evidence>
<dbReference type="EMBL" id="CP022759">
    <property type="protein sequence ID" value="AXV80975.1"/>
    <property type="molecule type" value="Genomic_DNA"/>
</dbReference>
<dbReference type="InterPro" id="IPR041173">
    <property type="entry name" value="LodA_C"/>
</dbReference>
<organism evidence="4 5">
    <name type="scientific">Ralstonia solanacearum</name>
    <name type="common">Pseudomonas solanacearum</name>
    <dbReference type="NCBI Taxonomy" id="305"/>
    <lineage>
        <taxon>Bacteria</taxon>
        <taxon>Pseudomonadati</taxon>
        <taxon>Pseudomonadota</taxon>
        <taxon>Betaproteobacteria</taxon>
        <taxon>Burkholderiales</taxon>
        <taxon>Burkholderiaceae</taxon>
        <taxon>Ralstonia</taxon>
        <taxon>Ralstonia solanacearum species complex</taxon>
    </lineage>
</organism>
<reference evidence="4 5" key="1">
    <citation type="submission" date="2017-08" db="EMBL/GenBank/DDBJ databases">
        <title>Genome sequences of Ralstonia solanacearum Species Complex (RSSC) isolated from Potato bacterial wilts in Korea.</title>
        <authorList>
            <person name="Cho H."/>
            <person name="Song E.-S."/>
            <person name="Lee Y.K."/>
            <person name="Lee S."/>
            <person name="Lee S.-W."/>
            <person name="Jo A."/>
            <person name="Kim J.-G."/>
            <person name="Hwang I."/>
        </authorList>
    </citation>
    <scope>NUCLEOTIDE SEQUENCE [LARGE SCALE GENOMIC DNA]</scope>
    <source>
        <strain evidence="4 5">T98</strain>
    </source>
</reference>